<dbReference type="Proteomes" id="UP000176493">
    <property type="component" value="Unassembled WGS sequence"/>
</dbReference>
<organism evidence="3 4">
    <name type="scientific">Candidatus Taylorbacteria bacterium RIFCSPHIGHO2_02_49_25</name>
    <dbReference type="NCBI Taxonomy" id="1802305"/>
    <lineage>
        <taxon>Bacteria</taxon>
        <taxon>Candidatus Tayloriibacteriota</taxon>
    </lineage>
</organism>
<sequence>MASSTPNQPDKERPSSLESLERRLYSRTPPPLRHDEEFLGEERHIRIAPEWTSEAERKESAVYSILETIMPWIRRLFVASLLFFMFTVGIAFVGIWRGSNTVSPQNISVDITAPIGIGAGEEMNIEIVVGNKNAIDLDSVDVLVEFPDGTRKPGNLSEPLLRYRDALGLLAAGKSLSRKLALVPFGEEGENKKLLVTVEYRPKDSNAIFSRKVEHAFSISSAPVVFTLDLPKEVNSEQLFDIVIDVSSNSSVTQENLLVKAEYPFGFQFAKSEPKPSFGADTWFLGDLKPAGRRFIRLSGKLEATEKEERTFRFSVGTQGEKDERTLGAVFLSESPTVLIQRPFINLELLVNGTQGETFVGRSGQTIRADISWKNNLLSKVTDLSITAKLSGDIFNEASVSSAEGAYDSTTDTLLWDQRKVSKFAIVEPGAKGTVSASFGILPVATDPKTFKNPRLAIEVTARGKRLDEQGLSREVVSSVKKEIKIATSLTLSSRLLHADGPLANQGPIPPRGEEETTYTVVWSLSNTSNGIGGATVTTMLPSYVRWAGETSPLSERISYNQVGGAVTWDAGGIASGVGVGTPPREVAFKVVLIPSLSHVGMSPVVIGESVARGDDLFAGVPIQSNVRPPLTTKSLSDPGAKESNGVVVK</sequence>
<feature type="region of interest" description="Disordered" evidence="1">
    <location>
        <begin position="629"/>
        <end position="650"/>
    </location>
</feature>
<accession>A0A1G2MEW2</accession>
<keyword evidence="2" id="KW-0472">Membrane</keyword>
<evidence type="ECO:0000313" key="4">
    <source>
        <dbReference type="Proteomes" id="UP000176493"/>
    </source>
</evidence>
<evidence type="ECO:0008006" key="5">
    <source>
        <dbReference type="Google" id="ProtNLM"/>
    </source>
</evidence>
<dbReference type="AlphaFoldDB" id="A0A1G2MEW2"/>
<evidence type="ECO:0000256" key="2">
    <source>
        <dbReference type="SAM" id="Phobius"/>
    </source>
</evidence>
<keyword evidence="2" id="KW-1133">Transmembrane helix</keyword>
<keyword evidence="2" id="KW-0812">Transmembrane</keyword>
<comment type="caution">
    <text evidence="3">The sequence shown here is derived from an EMBL/GenBank/DDBJ whole genome shotgun (WGS) entry which is preliminary data.</text>
</comment>
<reference evidence="3 4" key="1">
    <citation type="journal article" date="2016" name="Nat. Commun.">
        <title>Thousands of microbial genomes shed light on interconnected biogeochemical processes in an aquifer system.</title>
        <authorList>
            <person name="Anantharaman K."/>
            <person name="Brown C.T."/>
            <person name="Hug L.A."/>
            <person name="Sharon I."/>
            <person name="Castelle C.J."/>
            <person name="Probst A.J."/>
            <person name="Thomas B.C."/>
            <person name="Singh A."/>
            <person name="Wilkins M.J."/>
            <person name="Karaoz U."/>
            <person name="Brodie E.L."/>
            <person name="Williams K.H."/>
            <person name="Hubbard S.S."/>
            <person name="Banfield J.F."/>
        </authorList>
    </citation>
    <scope>NUCLEOTIDE SEQUENCE [LARGE SCALE GENOMIC DNA]</scope>
</reference>
<feature type="compositionally biased region" description="Basic and acidic residues" evidence="1">
    <location>
        <begin position="9"/>
        <end position="24"/>
    </location>
</feature>
<evidence type="ECO:0000313" key="3">
    <source>
        <dbReference type="EMBL" id="OHA22455.1"/>
    </source>
</evidence>
<evidence type="ECO:0000256" key="1">
    <source>
        <dbReference type="SAM" id="MobiDB-lite"/>
    </source>
</evidence>
<gene>
    <name evidence="3" type="ORF">A2W52_00505</name>
</gene>
<feature type="region of interest" description="Disordered" evidence="1">
    <location>
        <begin position="1"/>
        <end position="34"/>
    </location>
</feature>
<feature type="transmembrane region" description="Helical" evidence="2">
    <location>
        <begin position="76"/>
        <end position="96"/>
    </location>
</feature>
<proteinExistence type="predicted"/>
<dbReference type="EMBL" id="MHRJ01000025">
    <property type="protein sequence ID" value="OHA22455.1"/>
    <property type="molecule type" value="Genomic_DNA"/>
</dbReference>
<name>A0A1G2MEW2_9BACT</name>
<protein>
    <recommendedName>
        <fullName evidence="5">DUF11 domain-containing protein</fullName>
    </recommendedName>
</protein>